<keyword evidence="4" id="KW-0297">G-protein coupled receptor</keyword>
<keyword evidence="3 8" id="KW-1133">Transmembrane helix</keyword>
<dbReference type="PANTHER" id="PTHR24243:SF224">
    <property type="entry name" value="G-PROTEIN COUPLED RECEPTOR 19-RELATED"/>
    <property type="match status" value="1"/>
</dbReference>
<dbReference type="Pfam" id="PF00001">
    <property type="entry name" value="7tm_1"/>
    <property type="match status" value="1"/>
</dbReference>
<dbReference type="Gene3D" id="1.20.1070.10">
    <property type="entry name" value="Rhodopsin 7-helix transmembrane proteins"/>
    <property type="match status" value="1"/>
</dbReference>
<evidence type="ECO:0000256" key="3">
    <source>
        <dbReference type="ARBA" id="ARBA00022989"/>
    </source>
</evidence>
<comment type="subcellular location">
    <subcellularLocation>
        <location evidence="1">Membrane</location>
        <topology evidence="1">Multi-pass membrane protein</topology>
    </subcellularLocation>
</comment>
<dbReference type="InterPro" id="IPR017452">
    <property type="entry name" value="GPCR_Rhodpsn_7TM"/>
</dbReference>
<dbReference type="PRINTS" id="PR00237">
    <property type="entry name" value="GPCRRHODOPSN"/>
</dbReference>
<feature type="domain" description="G-protein coupled receptors family 1 profile" evidence="9">
    <location>
        <begin position="51"/>
        <end position="302"/>
    </location>
</feature>
<feature type="transmembrane region" description="Helical" evidence="8">
    <location>
        <begin position="188"/>
        <end position="218"/>
    </location>
</feature>
<gene>
    <name evidence="10" type="ORF">OS493_004529</name>
</gene>
<proteinExistence type="predicted"/>
<feature type="transmembrane region" description="Helical" evidence="8">
    <location>
        <begin position="147"/>
        <end position="168"/>
    </location>
</feature>
<feature type="transmembrane region" description="Helical" evidence="8">
    <location>
        <begin position="246"/>
        <end position="266"/>
    </location>
</feature>
<keyword evidence="6" id="KW-0675">Receptor</keyword>
<dbReference type="PROSITE" id="PS50262">
    <property type="entry name" value="G_PROTEIN_RECEP_F1_2"/>
    <property type="match status" value="1"/>
</dbReference>
<feature type="transmembrane region" description="Helical" evidence="8">
    <location>
        <begin position="37"/>
        <end position="59"/>
    </location>
</feature>
<feature type="transmembrane region" description="Helical" evidence="8">
    <location>
        <begin position="99"/>
        <end position="126"/>
    </location>
</feature>
<organism evidence="10 11">
    <name type="scientific">Desmophyllum pertusum</name>
    <dbReference type="NCBI Taxonomy" id="174260"/>
    <lineage>
        <taxon>Eukaryota</taxon>
        <taxon>Metazoa</taxon>
        <taxon>Cnidaria</taxon>
        <taxon>Anthozoa</taxon>
        <taxon>Hexacorallia</taxon>
        <taxon>Scleractinia</taxon>
        <taxon>Caryophylliina</taxon>
        <taxon>Caryophylliidae</taxon>
        <taxon>Desmophyllum</taxon>
    </lineage>
</organism>
<dbReference type="PANTHER" id="PTHR24243">
    <property type="entry name" value="G-PROTEIN COUPLED RECEPTOR"/>
    <property type="match status" value="1"/>
</dbReference>
<evidence type="ECO:0000256" key="4">
    <source>
        <dbReference type="ARBA" id="ARBA00023040"/>
    </source>
</evidence>
<dbReference type="InterPro" id="IPR000276">
    <property type="entry name" value="GPCR_Rhodpsn"/>
</dbReference>
<evidence type="ECO:0000259" key="9">
    <source>
        <dbReference type="PROSITE" id="PS50262"/>
    </source>
</evidence>
<keyword evidence="2 8" id="KW-0812">Transmembrane</keyword>
<name>A0A9W9ZFU7_9CNID</name>
<dbReference type="SUPFAM" id="SSF81321">
    <property type="entry name" value="Family A G protein-coupled receptor-like"/>
    <property type="match status" value="1"/>
</dbReference>
<sequence>MPHLMASLSQCNTTYVGNSSSNETEPEYEDTFLPAPLIVLLSIICLLIIAVNGLVIFLIHKKKILRTLTNMFLTSLALSDLMSGLVGIPLLLICFTRELINVCVSSVIFIRFTAISSVCHVLLIACGRYIFIVHSMMYHSLLTKRRAIVATFTIWLFSFVASVIQLSWHRLEEEALTEFEDKTEEIDIKYSLACIVLFFAIPLLLMCYMYGHIFYISYKRKKIDRQLKKNLQQPSRSLLHAWRGRSVLLITMVIFAGCWLPFFVMMLDDHRETKQLPEMQVWVHRLLVFVSFIPPLLNPILCTLAKKDFRQALKEVVFRRKARQCEHNVYFRSGSRAIKYEGNLEDK</sequence>
<dbReference type="CDD" id="cd00637">
    <property type="entry name" value="7tm_classA_rhodopsin-like"/>
    <property type="match status" value="1"/>
</dbReference>
<evidence type="ECO:0000256" key="6">
    <source>
        <dbReference type="ARBA" id="ARBA00023170"/>
    </source>
</evidence>
<feature type="transmembrane region" description="Helical" evidence="8">
    <location>
        <begin position="71"/>
        <end position="93"/>
    </location>
</feature>
<dbReference type="AlphaFoldDB" id="A0A9W9ZFU7"/>
<keyword evidence="7" id="KW-0807">Transducer</keyword>
<keyword evidence="11" id="KW-1185">Reference proteome</keyword>
<evidence type="ECO:0000313" key="10">
    <source>
        <dbReference type="EMBL" id="KAJ7380941.1"/>
    </source>
</evidence>
<evidence type="ECO:0000256" key="1">
    <source>
        <dbReference type="ARBA" id="ARBA00004141"/>
    </source>
</evidence>
<dbReference type="OrthoDB" id="10042731at2759"/>
<comment type="caution">
    <text evidence="10">The sequence shown here is derived from an EMBL/GenBank/DDBJ whole genome shotgun (WGS) entry which is preliminary data.</text>
</comment>
<feature type="transmembrane region" description="Helical" evidence="8">
    <location>
        <begin position="286"/>
        <end position="305"/>
    </location>
</feature>
<protein>
    <recommendedName>
        <fullName evidence="9">G-protein coupled receptors family 1 profile domain-containing protein</fullName>
    </recommendedName>
</protein>
<dbReference type="EMBL" id="MU826351">
    <property type="protein sequence ID" value="KAJ7380941.1"/>
    <property type="molecule type" value="Genomic_DNA"/>
</dbReference>
<dbReference type="GO" id="GO:0005886">
    <property type="term" value="C:plasma membrane"/>
    <property type="evidence" value="ECO:0007669"/>
    <property type="project" value="TreeGrafter"/>
</dbReference>
<keyword evidence="5 8" id="KW-0472">Membrane</keyword>
<evidence type="ECO:0000256" key="8">
    <source>
        <dbReference type="SAM" id="Phobius"/>
    </source>
</evidence>
<accession>A0A9W9ZFU7</accession>
<dbReference type="GO" id="GO:0004930">
    <property type="term" value="F:G protein-coupled receptor activity"/>
    <property type="evidence" value="ECO:0007669"/>
    <property type="project" value="UniProtKB-KW"/>
</dbReference>
<reference evidence="10" key="1">
    <citation type="submission" date="2023-01" db="EMBL/GenBank/DDBJ databases">
        <title>Genome assembly of the deep-sea coral Lophelia pertusa.</title>
        <authorList>
            <person name="Herrera S."/>
            <person name="Cordes E."/>
        </authorList>
    </citation>
    <scope>NUCLEOTIDE SEQUENCE</scope>
    <source>
        <strain evidence="10">USNM1676648</strain>
        <tissue evidence="10">Polyp</tissue>
    </source>
</reference>
<evidence type="ECO:0000313" key="11">
    <source>
        <dbReference type="Proteomes" id="UP001163046"/>
    </source>
</evidence>
<evidence type="ECO:0000256" key="5">
    <source>
        <dbReference type="ARBA" id="ARBA00023136"/>
    </source>
</evidence>
<evidence type="ECO:0000256" key="7">
    <source>
        <dbReference type="ARBA" id="ARBA00023224"/>
    </source>
</evidence>
<evidence type="ECO:0000256" key="2">
    <source>
        <dbReference type="ARBA" id="ARBA00022692"/>
    </source>
</evidence>
<dbReference type="Proteomes" id="UP001163046">
    <property type="component" value="Unassembled WGS sequence"/>
</dbReference>